<evidence type="ECO:0008006" key="4">
    <source>
        <dbReference type="Google" id="ProtNLM"/>
    </source>
</evidence>
<evidence type="ECO:0000256" key="1">
    <source>
        <dbReference type="SAM" id="SignalP"/>
    </source>
</evidence>
<keyword evidence="3" id="KW-1185">Reference proteome</keyword>
<gene>
    <name evidence="2" type="ORF">ADM99_15850</name>
</gene>
<proteinExistence type="predicted"/>
<organism evidence="2 3">
    <name type="scientific">Leptolinea tardivitalis</name>
    <dbReference type="NCBI Taxonomy" id="229920"/>
    <lineage>
        <taxon>Bacteria</taxon>
        <taxon>Bacillati</taxon>
        <taxon>Chloroflexota</taxon>
        <taxon>Anaerolineae</taxon>
        <taxon>Anaerolineales</taxon>
        <taxon>Anaerolineaceae</taxon>
        <taxon>Leptolinea</taxon>
    </lineage>
</organism>
<dbReference type="PROSITE" id="PS51257">
    <property type="entry name" value="PROKAR_LIPOPROTEIN"/>
    <property type="match status" value="1"/>
</dbReference>
<evidence type="ECO:0000313" key="2">
    <source>
        <dbReference type="EMBL" id="KPL70584.1"/>
    </source>
</evidence>
<keyword evidence="1" id="KW-0732">Signal</keyword>
<accession>A0A0P6XHL6</accession>
<dbReference type="STRING" id="229920.ADM99_15850"/>
<reference evidence="2 3" key="1">
    <citation type="submission" date="2015-07" db="EMBL/GenBank/DDBJ databases">
        <title>Genome sequence of Leptolinea tardivitalis DSM 16556.</title>
        <authorList>
            <person name="Hemp J."/>
            <person name="Ward L.M."/>
            <person name="Pace L.A."/>
            <person name="Fischer W.W."/>
        </authorList>
    </citation>
    <scope>NUCLEOTIDE SEQUENCE [LARGE SCALE GENOMIC DNA]</scope>
    <source>
        <strain evidence="2 3">YMTK-2</strain>
    </source>
</reference>
<comment type="caution">
    <text evidence="2">The sequence shown here is derived from an EMBL/GenBank/DDBJ whole genome shotgun (WGS) entry which is preliminary data.</text>
</comment>
<feature type="signal peptide" evidence="1">
    <location>
        <begin position="1"/>
        <end position="25"/>
    </location>
</feature>
<dbReference type="AlphaFoldDB" id="A0A0P6XHL6"/>
<feature type="chain" id="PRO_5006133064" description="3-keto-disaccharide hydrolase domain-containing protein" evidence="1">
    <location>
        <begin position="26"/>
        <end position="257"/>
    </location>
</feature>
<dbReference type="EMBL" id="LGCK01000014">
    <property type="protein sequence ID" value="KPL70584.1"/>
    <property type="molecule type" value="Genomic_DNA"/>
</dbReference>
<name>A0A0P6XHL6_9CHLR</name>
<dbReference type="OrthoDB" id="165319at2"/>
<protein>
    <recommendedName>
        <fullName evidence="4">3-keto-disaccharide hydrolase domain-containing protein</fullName>
    </recommendedName>
</protein>
<sequence length="257" mass="28848">MKHHRTAIAILMVWVFMACACSANPAPTPTSTPEAIMTTVAPTAAATETLKPTETQVPTQTAIPTLTPTSESAGMEKLVKKLYEDKIITSTEGEYHHLDDFDEEWAQLYYYQWWYTDYSPSNFIIQADMEWESASKTANFGDSGCGFVYHTEDAGDHHATFLMMDGKVQTYRAVNNNWTTLKGGNAGRFNTPKDKAHMTLVVDNQWITVYVNEKKVVHFQDTKLQGGKLALTLASGTNKDFGTRCIMKNVELWELPE</sequence>
<dbReference type="Proteomes" id="UP000050430">
    <property type="component" value="Unassembled WGS sequence"/>
</dbReference>
<dbReference type="Gene3D" id="2.60.120.560">
    <property type="entry name" value="Exo-inulinase, domain 1"/>
    <property type="match status" value="1"/>
</dbReference>
<dbReference type="RefSeq" id="WP_062422488.1">
    <property type="nucleotide sequence ID" value="NZ_BBYA01000010.1"/>
</dbReference>
<evidence type="ECO:0000313" key="3">
    <source>
        <dbReference type="Proteomes" id="UP000050430"/>
    </source>
</evidence>